<organism evidence="7 8">
    <name type="scientific">Cordyceps javanica</name>
    <dbReference type="NCBI Taxonomy" id="43265"/>
    <lineage>
        <taxon>Eukaryota</taxon>
        <taxon>Fungi</taxon>
        <taxon>Dikarya</taxon>
        <taxon>Ascomycota</taxon>
        <taxon>Pezizomycotina</taxon>
        <taxon>Sordariomycetes</taxon>
        <taxon>Hypocreomycetidae</taxon>
        <taxon>Hypocreales</taxon>
        <taxon>Cordycipitaceae</taxon>
        <taxon>Cordyceps</taxon>
    </lineage>
</organism>
<protein>
    <submittedName>
        <fullName evidence="7">RTA1 domain-containing protein</fullName>
    </submittedName>
</protein>
<feature type="transmembrane region" description="Helical" evidence="6">
    <location>
        <begin position="149"/>
        <end position="166"/>
    </location>
</feature>
<evidence type="ECO:0000256" key="1">
    <source>
        <dbReference type="ARBA" id="ARBA00004141"/>
    </source>
</evidence>
<evidence type="ECO:0000256" key="5">
    <source>
        <dbReference type="SAM" id="MobiDB-lite"/>
    </source>
</evidence>
<comment type="caution">
    <text evidence="7">The sequence shown here is derived from an EMBL/GenBank/DDBJ whole genome shotgun (WGS) entry which is preliminary data.</text>
</comment>
<proteinExistence type="predicted"/>
<dbReference type="AlphaFoldDB" id="A0A545WDQ2"/>
<gene>
    <name evidence="7" type="ORF">IF1G_00727</name>
</gene>
<keyword evidence="8" id="KW-1185">Reference proteome</keyword>
<reference evidence="7 8" key="1">
    <citation type="journal article" date="2019" name="Appl. Microbiol. Biotechnol.">
        <title>Genome sequence of Isaria javanica and comparative genome analysis insights into family S53 peptidase evolution in fungal entomopathogens.</title>
        <authorList>
            <person name="Lin R."/>
            <person name="Zhang X."/>
            <person name="Xin B."/>
            <person name="Zou M."/>
            <person name="Gao Y."/>
            <person name="Qin F."/>
            <person name="Hu Q."/>
            <person name="Xie B."/>
            <person name="Cheng X."/>
        </authorList>
    </citation>
    <scope>NUCLEOTIDE SEQUENCE [LARGE SCALE GENOMIC DNA]</scope>
    <source>
        <strain evidence="7 8">IJ1G</strain>
    </source>
</reference>
<dbReference type="OrthoDB" id="5384040at2759"/>
<feature type="transmembrane region" description="Helical" evidence="6">
    <location>
        <begin position="75"/>
        <end position="95"/>
    </location>
</feature>
<feature type="region of interest" description="Disordered" evidence="5">
    <location>
        <begin position="1"/>
        <end position="21"/>
    </location>
</feature>
<dbReference type="Pfam" id="PF04479">
    <property type="entry name" value="RTA1"/>
    <property type="match status" value="1"/>
</dbReference>
<dbReference type="GO" id="GO:0016020">
    <property type="term" value="C:membrane"/>
    <property type="evidence" value="ECO:0007669"/>
    <property type="project" value="UniProtKB-SubCell"/>
</dbReference>
<keyword evidence="4 6" id="KW-0472">Membrane</keyword>
<dbReference type="InterPro" id="IPR007568">
    <property type="entry name" value="RTA1"/>
</dbReference>
<feature type="transmembrane region" description="Helical" evidence="6">
    <location>
        <begin position="221"/>
        <end position="244"/>
    </location>
</feature>
<keyword evidence="2 6" id="KW-0812">Transmembrane</keyword>
<dbReference type="EMBL" id="SPUK01000001">
    <property type="protein sequence ID" value="TQW00796.1"/>
    <property type="molecule type" value="Genomic_DNA"/>
</dbReference>
<feature type="transmembrane region" description="Helical" evidence="6">
    <location>
        <begin position="51"/>
        <end position="70"/>
    </location>
</feature>
<evidence type="ECO:0000256" key="4">
    <source>
        <dbReference type="ARBA" id="ARBA00023136"/>
    </source>
</evidence>
<evidence type="ECO:0000256" key="3">
    <source>
        <dbReference type="ARBA" id="ARBA00022989"/>
    </source>
</evidence>
<feature type="transmembrane region" description="Helical" evidence="6">
    <location>
        <begin position="107"/>
        <end position="128"/>
    </location>
</feature>
<dbReference type="STRING" id="43265.A0A545WDQ2"/>
<evidence type="ECO:0000256" key="2">
    <source>
        <dbReference type="ARBA" id="ARBA00022692"/>
    </source>
</evidence>
<dbReference type="PANTHER" id="PTHR31465">
    <property type="entry name" value="PROTEIN RTA1-RELATED"/>
    <property type="match status" value="1"/>
</dbReference>
<evidence type="ECO:0000313" key="8">
    <source>
        <dbReference type="Proteomes" id="UP000315783"/>
    </source>
</evidence>
<dbReference type="PANTHER" id="PTHR31465:SF15">
    <property type="entry name" value="LIPID TRANSPORTER ATNI-RELATED"/>
    <property type="match status" value="1"/>
</dbReference>
<name>A0A545WDQ2_9HYPO</name>
<dbReference type="Proteomes" id="UP000315783">
    <property type="component" value="Unassembled WGS sequence"/>
</dbReference>
<keyword evidence="3 6" id="KW-1133">Transmembrane helix</keyword>
<evidence type="ECO:0000313" key="7">
    <source>
        <dbReference type="EMBL" id="TQW00796.1"/>
    </source>
</evidence>
<evidence type="ECO:0000256" key="6">
    <source>
        <dbReference type="SAM" id="Phobius"/>
    </source>
</evidence>
<accession>A0A545WDQ2</accession>
<sequence>MATPTTDAPTSTTSSSASPSCTTAVPDKYGHVPFDACNSYYNDYPSFEANLALAAVFGASFVAHIVQAIVYKKRFCWVVIMGAAWETAAFSLRTIGAHHQQERQYALWGQILFLLSPLWINTFVYMTVARMVYFGLPDRKIWGVRAIKLTVLFVWLDVICFLVQLSGGGLLSNNDNADLTRIGMKIYTAGIGLQLGFVVIFGVMTAWFYHRMRQVSRGRGMGRLQLLIWVMLAVLMLIMVRIIFRLLEFGPGINANNKLITDETYPLVLDAMPMALALWLLNLMHPGLVLRGPDGEFPRVTRREKKALKHRAKEEKKRRKEAKRLEKIGGKVVYLDDAARLADETDGDDVRTTGVGVERRNSSWELGPVHGRV</sequence>
<comment type="subcellular location">
    <subcellularLocation>
        <location evidence="1">Membrane</location>
        <topology evidence="1">Multi-pass membrane protein</topology>
    </subcellularLocation>
</comment>
<feature type="transmembrane region" description="Helical" evidence="6">
    <location>
        <begin position="186"/>
        <end position="209"/>
    </location>
</feature>